<gene>
    <name evidence="1" type="ORF">BRAA10T43006Z</name>
</gene>
<accession>A0A3P6CFU4</accession>
<dbReference type="EMBL" id="LR031577">
    <property type="protein sequence ID" value="VDD17293.1"/>
    <property type="molecule type" value="Genomic_DNA"/>
</dbReference>
<dbReference type="AlphaFoldDB" id="A0A3P6CFU4"/>
<name>A0A3P6CFU4_BRACM</name>
<evidence type="ECO:0000313" key="1">
    <source>
        <dbReference type="EMBL" id="VDD17293.1"/>
    </source>
</evidence>
<organism evidence="1">
    <name type="scientific">Brassica campestris</name>
    <name type="common">Field mustard</name>
    <dbReference type="NCBI Taxonomy" id="3711"/>
    <lineage>
        <taxon>Eukaryota</taxon>
        <taxon>Viridiplantae</taxon>
        <taxon>Streptophyta</taxon>
        <taxon>Embryophyta</taxon>
        <taxon>Tracheophyta</taxon>
        <taxon>Spermatophyta</taxon>
        <taxon>Magnoliopsida</taxon>
        <taxon>eudicotyledons</taxon>
        <taxon>Gunneridae</taxon>
        <taxon>Pentapetalae</taxon>
        <taxon>rosids</taxon>
        <taxon>malvids</taxon>
        <taxon>Brassicales</taxon>
        <taxon>Brassicaceae</taxon>
        <taxon>Brassiceae</taxon>
        <taxon>Brassica</taxon>
    </lineage>
</organism>
<proteinExistence type="predicted"/>
<reference evidence="1" key="1">
    <citation type="submission" date="2018-11" db="EMBL/GenBank/DDBJ databases">
        <authorList>
            <consortium name="Genoscope - CEA"/>
            <person name="William W."/>
        </authorList>
    </citation>
    <scope>NUCLEOTIDE SEQUENCE</scope>
</reference>
<sequence>MELVTELDQLPLSCLYSTNFVMSPLIRKSKELGIR</sequence>
<protein>
    <submittedName>
        <fullName evidence="1">Uncharacterized protein</fullName>
    </submittedName>
</protein>